<dbReference type="InterPro" id="IPR036400">
    <property type="entry name" value="Cyt_B5-like_heme/steroid_sf"/>
</dbReference>
<reference evidence="3" key="2">
    <citation type="submission" date="2021-01" db="EMBL/GenBank/DDBJ databases">
        <authorList>
            <person name="Schikora-Tamarit M.A."/>
        </authorList>
    </citation>
    <scope>NUCLEOTIDE SEQUENCE</scope>
    <source>
        <strain evidence="3">CBS6341</strain>
    </source>
</reference>
<feature type="domain" description="Cytochrome b5 heme-binding" evidence="2">
    <location>
        <begin position="25"/>
        <end position="121"/>
    </location>
</feature>
<dbReference type="SMART" id="SM01117">
    <property type="entry name" value="Cyt-b5"/>
    <property type="match status" value="1"/>
</dbReference>
<dbReference type="GO" id="GO:0005783">
    <property type="term" value="C:endoplasmic reticulum"/>
    <property type="evidence" value="ECO:0007669"/>
    <property type="project" value="TreeGrafter"/>
</dbReference>
<evidence type="ECO:0000259" key="2">
    <source>
        <dbReference type="SMART" id="SM01117"/>
    </source>
</evidence>
<dbReference type="GO" id="GO:0020037">
    <property type="term" value="F:heme binding"/>
    <property type="evidence" value="ECO:0007669"/>
    <property type="project" value="UniProtKB-ARBA"/>
</dbReference>
<comment type="similarity">
    <text evidence="1">Belongs to the cytochrome b5 family. MAPR subfamily.</text>
</comment>
<gene>
    <name evidence="3" type="ORF">WICMUC_003092</name>
</gene>
<dbReference type="Gene3D" id="3.10.120.10">
    <property type="entry name" value="Cytochrome b5-like heme/steroid binding domain"/>
    <property type="match status" value="1"/>
</dbReference>
<dbReference type="Pfam" id="PF00173">
    <property type="entry name" value="Cyt-b5"/>
    <property type="match status" value="1"/>
</dbReference>
<proteinExistence type="inferred from homology"/>
<sequence>MTEVKRKFAPKIAVELNSPDFKTKFTKEQLVQYNGRSKPQRYIAIKSHVFDVTKNESAYGEGTKYNVFCGYDASRALGKSSLNLDDVLNESLNDLTEKQLQTLDDWYSFFEQRYNIVGVLI</sequence>
<dbReference type="PANTHER" id="PTHR10281">
    <property type="entry name" value="MEMBRANE-ASSOCIATED PROGESTERONE RECEPTOR COMPONENT-RELATED"/>
    <property type="match status" value="1"/>
</dbReference>
<dbReference type="InterPro" id="IPR050577">
    <property type="entry name" value="MAPR/NEUFC/NENF-like"/>
</dbReference>
<evidence type="ECO:0000313" key="4">
    <source>
        <dbReference type="Proteomes" id="UP000769528"/>
    </source>
</evidence>
<evidence type="ECO:0000313" key="3">
    <source>
        <dbReference type="EMBL" id="KAH3674676.1"/>
    </source>
</evidence>
<dbReference type="SUPFAM" id="SSF55856">
    <property type="entry name" value="Cytochrome b5-like heme/steroid binding domain"/>
    <property type="match status" value="1"/>
</dbReference>
<dbReference type="InterPro" id="IPR001199">
    <property type="entry name" value="Cyt_B5-like_heme/steroid-bd"/>
</dbReference>
<comment type="caution">
    <text evidence="3">The sequence shown here is derived from an EMBL/GenBank/DDBJ whole genome shotgun (WGS) entry which is preliminary data.</text>
</comment>
<dbReference type="FunFam" id="3.10.120.10:FF:000003">
    <property type="entry name" value="membrane-associated progesterone receptor component 1"/>
    <property type="match status" value="1"/>
</dbReference>
<protein>
    <recommendedName>
        <fullName evidence="2">Cytochrome b5 heme-binding domain-containing protein</fullName>
    </recommendedName>
</protein>
<dbReference type="EMBL" id="JAEUBF010000838">
    <property type="protein sequence ID" value="KAH3674676.1"/>
    <property type="molecule type" value="Genomic_DNA"/>
</dbReference>
<dbReference type="PANTHER" id="PTHR10281:SF115">
    <property type="entry name" value="BINDING PROTEIN, PUTATIVE (AFU_ORTHOLOGUE AFUA_4G06240)-RELATED"/>
    <property type="match status" value="1"/>
</dbReference>
<organism evidence="3 4">
    <name type="scientific">Wickerhamomyces mucosus</name>
    <dbReference type="NCBI Taxonomy" id="1378264"/>
    <lineage>
        <taxon>Eukaryota</taxon>
        <taxon>Fungi</taxon>
        <taxon>Dikarya</taxon>
        <taxon>Ascomycota</taxon>
        <taxon>Saccharomycotina</taxon>
        <taxon>Saccharomycetes</taxon>
        <taxon>Phaffomycetales</taxon>
        <taxon>Wickerhamomycetaceae</taxon>
        <taxon>Wickerhamomyces</taxon>
    </lineage>
</organism>
<dbReference type="AlphaFoldDB" id="A0A9P8TDU1"/>
<dbReference type="GO" id="GO:0016020">
    <property type="term" value="C:membrane"/>
    <property type="evidence" value="ECO:0007669"/>
    <property type="project" value="TreeGrafter"/>
</dbReference>
<accession>A0A9P8TDU1</accession>
<name>A0A9P8TDU1_9ASCO</name>
<dbReference type="Proteomes" id="UP000769528">
    <property type="component" value="Unassembled WGS sequence"/>
</dbReference>
<dbReference type="OrthoDB" id="899at2759"/>
<keyword evidence="4" id="KW-1185">Reference proteome</keyword>
<reference evidence="3" key="1">
    <citation type="journal article" date="2021" name="Open Biol.">
        <title>Shared evolutionary footprints suggest mitochondrial oxidative damage underlies multiple complex I losses in fungi.</title>
        <authorList>
            <person name="Schikora-Tamarit M.A."/>
            <person name="Marcet-Houben M."/>
            <person name="Nosek J."/>
            <person name="Gabaldon T."/>
        </authorList>
    </citation>
    <scope>NUCLEOTIDE SEQUENCE</scope>
    <source>
        <strain evidence="3">CBS6341</strain>
    </source>
</reference>
<evidence type="ECO:0000256" key="1">
    <source>
        <dbReference type="ARBA" id="ARBA00038357"/>
    </source>
</evidence>